<dbReference type="PRINTS" id="PR00081">
    <property type="entry name" value="GDHRDH"/>
</dbReference>
<proteinExistence type="predicted"/>
<dbReference type="NCBIfam" id="NF005559">
    <property type="entry name" value="PRK07231.1"/>
    <property type="match status" value="1"/>
</dbReference>
<sequence>MPDRMKGKVAIVTGGASGFGKGIATTFQTEGGSVVITDLSEDTGSAVAKEIGATFVRADVTKRDDWEKVLKQTLESYGRLDVVINNAGTTYANKPTETVTDQDFDLVFNVNVRSIYLSTNVILPYFLKEGIKGSFVNIASTAGIRPRPGLAWYNASKAAVINATKTMAVEYGPKGIRFNSVCPVFASGTGLSSKFLGKDDNEANRAGFVATVPLGRSSTPQDIANACLYLSGDEGSFITGISLEVDGGRCV</sequence>
<dbReference type="FunFam" id="3.40.50.720:FF:000084">
    <property type="entry name" value="Short-chain dehydrogenase reductase"/>
    <property type="match status" value="1"/>
</dbReference>
<name>A0AAN8E9X6_9EURO</name>
<accession>A0AAN8E9X6</accession>
<dbReference type="Proteomes" id="UP001316803">
    <property type="component" value="Unassembled WGS sequence"/>
</dbReference>
<keyword evidence="4" id="KW-1185">Reference proteome</keyword>
<dbReference type="InterPro" id="IPR002347">
    <property type="entry name" value="SDR_fam"/>
</dbReference>
<dbReference type="PRINTS" id="PR00080">
    <property type="entry name" value="SDRFAMILY"/>
</dbReference>
<keyword evidence="1" id="KW-0521">NADP</keyword>
<dbReference type="GO" id="GO:0016491">
    <property type="term" value="F:oxidoreductase activity"/>
    <property type="evidence" value="ECO:0007669"/>
    <property type="project" value="UniProtKB-KW"/>
</dbReference>
<dbReference type="SUPFAM" id="SSF51735">
    <property type="entry name" value="NAD(P)-binding Rossmann-fold domains"/>
    <property type="match status" value="1"/>
</dbReference>
<dbReference type="InterPro" id="IPR036291">
    <property type="entry name" value="NAD(P)-bd_dom_sf"/>
</dbReference>
<dbReference type="Gene3D" id="3.40.50.720">
    <property type="entry name" value="NAD(P)-binding Rossmann-like Domain"/>
    <property type="match status" value="1"/>
</dbReference>
<evidence type="ECO:0000313" key="4">
    <source>
        <dbReference type="Proteomes" id="UP001316803"/>
    </source>
</evidence>
<reference evidence="3 4" key="1">
    <citation type="submission" date="2022-12" db="EMBL/GenBank/DDBJ databases">
        <title>Genomic features and morphological characterization of a novel Knufia sp. strain isolated from spacecraft assembly facility.</title>
        <authorList>
            <person name="Teixeira M."/>
            <person name="Chander A.M."/>
            <person name="Stajich J.E."/>
            <person name="Venkateswaran K."/>
        </authorList>
    </citation>
    <scope>NUCLEOTIDE SEQUENCE [LARGE SCALE GENOMIC DNA]</scope>
    <source>
        <strain evidence="3 4">FJI-L2-BK-P2</strain>
    </source>
</reference>
<organism evidence="3 4">
    <name type="scientific">Knufia fluminis</name>
    <dbReference type="NCBI Taxonomy" id="191047"/>
    <lineage>
        <taxon>Eukaryota</taxon>
        <taxon>Fungi</taxon>
        <taxon>Dikarya</taxon>
        <taxon>Ascomycota</taxon>
        <taxon>Pezizomycotina</taxon>
        <taxon>Eurotiomycetes</taxon>
        <taxon>Chaetothyriomycetidae</taxon>
        <taxon>Chaetothyriales</taxon>
        <taxon>Trichomeriaceae</taxon>
        <taxon>Knufia</taxon>
    </lineage>
</organism>
<dbReference type="AlphaFoldDB" id="A0AAN8E9X6"/>
<dbReference type="PANTHER" id="PTHR43639:SF5">
    <property type="entry name" value="OXIDOREDUCTASE, SHORT-CHAIN DEHYDROGENASE_REDUCTASE FAMILY (AFU_ORTHOLOGUE AFUA_6G09140)"/>
    <property type="match status" value="1"/>
</dbReference>
<evidence type="ECO:0000256" key="1">
    <source>
        <dbReference type="ARBA" id="ARBA00022857"/>
    </source>
</evidence>
<comment type="caution">
    <text evidence="3">The sequence shown here is derived from an EMBL/GenBank/DDBJ whole genome shotgun (WGS) entry which is preliminary data.</text>
</comment>
<dbReference type="Pfam" id="PF13561">
    <property type="entry name" value="adh_short_C2"/>
    <property type="match status" value="1"/>
</dbReference>
<gene>
    <name evidence="3" type="ORF">OHC33_008874</name>
</gene>
<dbReference type="EMBL" id="JAKLMC020000029">
    <property type="protein sequence ID" value="KAK5950159.1"/>
    <property type="molecule type" value="Genomic_DNA"/>
</dbReference>
<evidence type="ECO:0000256" key="2">
    <source>
        <dbReference type="ARBA" id="ARBA00023002"/>
    </source>
</evidence>
<keyword evidence="2" id="KW-0560">Oxidoreductase</keyword>
<protein>
    <submittedName>
        <fullName evidence="3">Uncharacterized protein</fullName>
    </submittedName>
</protein>
<evidence type="ECO:0000313" key="3">
    <source>
        <dbReference type="EMBL" id="KAK5950159.1"/>
    </source>
</evidence>
<dbReference type="PANTHER" id="PTHR43639">
    <property type="entry name" value="OXIDOREDUCTASE, SHORT-CHAIN DEHYDROGENASE/REDUCTASE FAMILY (AFU_ORTHOLOGUE AFUA_5G02870)"/>
    <property type="match status" value="1"/>
</dbReference>